<reference evidence="1" key="1">
    <citation type="submission" date="2023-04" db="EMBL/GenBank/DDBJ databases">
        <title>Draft Genome sequencing of Naganishia species isolated from polar environments using Oxford Nanopore Technology.</title>
        <authorList>
            <person name="Leo P."/>
            <person name="Venkateswaran K."/>
        </authorList>
    </citation>
    <scope>NUCLEOTIDE SEQUENCE</scope>
    <source>
        <strain evidence="1">DBVPG 5303</strain>
    </source>
</reference>
<accession>A0ACC2XWI0</accession>
<comment type="caution">
    <text evidence="1">The sequence shown here is derived from an EMBL/GenBank/DDBJ whole genome shotgun (WGS) entry which is preliminary data.</text>
</comment>
<organism evidence="1 2">
    <name type="scientific">Naganishia onofrii</name>
    <dbReference type="NCBI Taxonomy" id="1851511"/>
    <lineage>
        <taxon>Eukaryota</taxon>
        <taxon>Fungi</taxon>
        <taxon>Dikarya</taxon>
        <taxon>Basidiomycota</taxon>
        <taxon>Agaricomycotina</taxon>
        <taxon>Tremellomycetes</taxon>
        <taxon>Filobasidiales</taxon>
        <taxon>Filobasidiaceae</taxon>
        <taxon>Naganishia</taxon>
    </lineage>
</organism>
<dbReference type="Proteomes" id="UP001234202">
    <property type="component" value="Unassembled WGS sequence"/>
</dbReference>
<gene>
    <name evidence="1" type="ORF">QFC24_000024</name>
</gene>
<evidence type="ECO:0000313" key="2">
    <source>
        <dbReference type="Proteomes" id="UP001234202"/>
    </source>
</evidence>
<dbReference type="EMBL" id="JASBWV010000001">
    <property type="protein sequence ID" value="KAJ9127741.1"/>
    <property type="molecule type" value="Genomic_DNA"/>
</dbReference>
<keyword evidence="2" id="KW-1185">Reference proteome</keyword>
<proteinExistence type="predicted"/>
<evidence type="ECO:0000313" key="1">
    <source>
        <dbReference type="EMBL" id="KAJ9127741.1"/>
    </source>
</evidence>
<protein>
    <submittedName>
        <fullName evidence="1">Uncharacterized protein</fullName>
    </submittedName>
</protein>
<sequence length="398" mass="43977">MTAATQTINAIDTLKNDLSSVLPQIASAAPPLKSTGTLDAYASIDLTPSIGTEFVAYKREGKPTISVREVLQDEKKLRDLAILVSQRGVVFFRDATVTPEEQKDLVQALGKAGGRPADHSLHVHPLSSDRSEFGKEISVISSEYTFDKKFEREAEPVYSKYSGAREWHSDVTFEPAPSDYATLQIRDLPESGGGKPSRASFATVMLTLDPPSLLDTLWASGYELVDRLTPAYRKFLESLTAEHQGSFFLAAAKAKNEPLRTNRGSPLNNTLDLKAVHPVLRTNPVTGWQSLFVNGVFTKKIVELNHEESENVLKFLAQHISANHDAQVRFRWEASNLAIWDNRATFHAATKDFDRLSGQVRTGTRSVSVGEKPYFDPESLTRREAIAAGQASGLQRHQ</sequence>
<name>A0ACC2XWI0_9TREE</name>